<evidence type="ECO:0000313" key="2">
    <source>
        <dbReference type="EMBL" id="KYC58444.1"/>
    </source>
</evidence>
<sequence length="135" mass="15009">MKKIASMLLVGLMVISISPLLGKTCTTDEKNNVGRCIDNTTSPISKIAAKNFLNNLRNGSMDLHGNKLVHSVLTPSGDVSLNSSLLRQNFGSYNFVNERNTLGWYSYDVRLPTKTQKLYEPTVPRIYATNISNEE</sequence>
<dbReference type="Proteomes" id="UP000092420">
    <property type="component" value="Unassembled WGS sequence"/>
</dbReference>
<name>A0A150JE67_9EURY</name>
<gene>
    <name evidence="1" type="ORF">AN188_00173</name>
    <name evidence="2" type="ORF">APG09_00190</name>
</gene>
<protein>
    <submittedName>
        <fullName evidence="1">Uncharacterized protein</fullName>
    </submittedName>
</protein>
<dbReference type="EMBL" id="LNJE01000002">
    <property type="protein sequence ID" value="KYC58444.1"/>
    <property type="molecule type" value="Genomic_DNA"/>
</dbReference>
<reference evidence="1 3" key="1">
    <citation type="journal article" date="2016" name="ISME J.">
        <title>Chasing the elusive Euryarchaeota class WSA2: genomes reveal a uniquely fastidious methyl-reducing methanogen.</title>
        <authorList>
            <person name="Nobu M.K."/>
            <person name="Narihiro T."/>
            <person name="Kuroda K."/>
            <person name="Mei R."/>
            <person name="Liu W.T."/>
        </authorList>
    </citation>
    <scope>NUCLEOTIDE SEQUENCE [LARGE SCALE GENOMIC DNA]</scope>
    <source>
        <strain evidence="1">ADurb1013_Bin02101</strain>
        <strain evidence="2">ADurb1213_Bin02801</strain>
    </source>
</reference>
<accession>A0A150JKE3</accession>
<proteinExistence type="predicted"/>
<dbReference type="EMBL" id="LNJB01000001">
    <property type="protein sequence ID" value="KYC55520.1"/>
    <property type="molecule type" value="Genomic_DNA"/>
</dbReference>
<evidence type="ECO:0000313" key="3">
    <source>
        <dbReference type="Proteomes" id="UP000092420"/>
    </source>
</evidence>
<comment type="caution">
    <text evidence="1">The sequence shown here is derived from an EMBL/GenBank/DDBJ whole genome shotgun (WGS) entry which is preliminary data.</text>
</comment>
<accession>A0A150JE67</accession>
<evidence type="ECO:0000313" key="1">
    <source>
        <dbReference type="EMBL" id="KYC55520.1"/>
    </source>
</evidence>
<accession>A0A150JNP9</accession>
<organism evidence="1 3">
    <name type="scientific">Candidatus Methanofastidiosum methylothiophilum</name>
    <dbReference type="NCBI Taxonomy" id="1705564"/>
    <lineage>
        <taxon>Archaea</taxon>
        <taxon>Methanobacteriati</taxon>
        <taxon>Methanobacteriota</taxon>
        <taxon>Stenosarchaea group</taxon>
        <taxon>Candidatus Methanofastidiosia</taxon>
        <taxon>Candidatus Methanofastidiosales</taxon>
        <taxon>Candidatus Methanofastidiosaceae</taxon>
        <taxon>Candidatus Methanofastidiosum</taxon>
    </lineage>
</organism>
<dbReference type="AlphaFoldDB" id="A0A150JE67"/>